<protein>
    <submittedName>
        <fullName evidence="1">Uncharacterized protein</fullName>
    </submittedName>
</protein>
<comment type="caution">
    <text evidence="1">The sequence shown here is derived from an EMBL/GenBank/DDBJ whole genome shotgun (WGS) entry which is preliminary data.</text>
</comment>
<dbReference type="EMBL" id="CABR01000057">
    <property type="protein sequence ID" value="CBI09924.1"/>
    <property type="molecule type" value="Genomic_DNA"/>
</dbReference>
<accession>E6QRQ2</accession>
<gene>
    <name evidence="1" type="ORF">CARN7_0674</name>
</gene>
<sequence length="97" mass="10728">MNAVTEAVLDIQGQDAWIASQENINSGITAALAVFARHNANLLECAKANEKLLRGNELLTEQEVHLCLIWDEADYAAFHAITVGWLSRDIDIEITVH</sequence>
<dbReference type="AlphaFoldDB" id="E6QRQ2"/>
<name>E6QRQ2_9ZZZZ</name>
<evidence type="ECO:0000313" key="1">
    <source>
        <dbReference type="EMBL" id="CBI09924.1"/>
    </source>
</evidence>
<reference evidence="1" key="1">
    <citation type="submission" date="2009-10" db="EMBL/GenBank/DDBJ databases">
        <title>Diversity of trophic interactions inside an arsenic-rich microbial ecosystem.</title>
        <authorList>
            <person name="Bertin P.N."/>
            <person name="Heinrich-Salmeron A."/>
            <person name="Pelletier E."/>
            <person name="Goulhen-Chollet F."/>
            <person name="Arsene-Ploetze F."/>
            <person name="Gallien S."/>
            <person name="Calteau A."/>
            <person name="Vallenet D."/>
            <person name="Casiot C."/>
            <person name="Chane-Woon-Ming B."/>
            <person name="Giloteaux L."/>
            <person name="Barakat M."/>
            <person name="Bonnefoy V."/>
            <person name="Bruneel O."/>
            <person name="Chandler M."/>
            <person name="Cleiss J."/>
            <person name="Duran R."/>
            <person name="Elbaz-Poulichet F."/>
            <person name="Fonknechten N."/>
            <person name="Lauga B."/>
            <person name="Mornico D."/>
            <person name="Ortet P."/>
            <person name="Schaeffer C."/>
            <person name="Siguier P."/>
            <person name="Alexander Thil Smith A."/>
            <person name="Van Dorsselaer A."/>
            <person name="Weissenbach J."/>
            <person name="Medigue C."/>
            <person name="Le Paslier D."/>
        </authorList>
    </citation>
    <scope>NUCLEOTIDE SEQUENCE</scope>
</reference>
<organism evidence="1">
    <name type="scientific">mine drainage metagenome</name>
    <dbReference type="NCBI Taxonomy" id="410659"/>
    <lineage>
        <taxon>unclassified sequences</taxon>
        <taxon>metagenomes</taxon>
        <taxon>ecological metagenomes</taxon>
    </lineage>
</organism>
<proteinExistence type="predicted"/>